<dbReference type="InterPro" id="IPR029058">
    <property type="entry name" value="AB_hydrolase_fold"/>
</dbReference>
<proteinExistence type="predicted"/>
<dbReference type="PANTHER" id="PTHR43798">
    <property type="entry name" value="MONOACYLGLYCEROL LIPASE"/>
    <property type="match status" value="1"/>
</dbReference>
<dbReference type="InterPro" id="IPR000639">
    <property type="entry name" value="Epox_hydrolase-like"/>
</dbReference>
<dbReference type="PRINTS" id="PR00412">
    <property type="entry name" value="EPOXHYDRLASE"/>
</dbReference>
<feature type="domain" description="AB hydrolase-1" evidence="1">
    <location>
        <begin position="27"/>
        <end position="283"/>
    </location>
</feature>
<keyword evidence="3" id="KW-1185">Reference proteome</keyword>
<keyword evidence="2" id="KW-0378">Hydrolase</keyword>
<protein>
    <submittedName>
        <fullName evidence="2">Alpha/beta hydrolase</fullName>
    </submittedName>
</protein>
<name>A0A2N3LQ64_9BACI</name>
<reference evidence="2 3" key="1">
    <citation type="submission" date="2017-11" db="EMBL/GenBank/DDBJ databases">
        <title>Bacillus camelliae sp. nov., isolated from pu'er tea.</title>
        <authorList>
            <person name="Niu L."/>
        </authorList>
    </citation>
    <scope>NUCLEOTIDE SEQUENCE [LARGE SCALE GENOMIC DNA]</scope>
    <source>
        <strain evidence="2 3">7578-1</strain>
    </source>
</reference>
<dbReference type="OrthoDB" id="252464at2"/>
<evidence type="ECO:0000313" key="3">
    <source>
        <dbReference type="Proteomes" id="UP000233440"/>
    </source>
</evidence>
<dbReference type="GO" id="GO:0046464">
    <property type="term" value="P:acylglycerol catabolic process"/>
    <property type="evidence" value="ECO:0007669"/>
    <property type="project" value="TreeGrafter"/>
</dbReference>
<dbReference type="GO" id="GO:0016020">
    <property type="term" value="C:membrane"/>
    <property type="evidence" value="ECO:0007669"/>
    <property type="project" value="TreeGrafter"/>
</dbReference>
<dbReference type="Pfam" id="PF00561">
    <property type="entry name" value="Abhydrolase_1"/>
    <property type="match status" value="1"/>
</dbReference>
<sequence>MTVVMKKVELPNGETLSYRERLGGEQIVLLIHGNMTSSKHWDVFIDKMDPCYKLIAVDLRGFGDSTYHKRITGIKDFSEDIKQFVDALGLKDFAIMGWSTGGAVGMQYVADYPNDCQKLVLLASASTRGYPFFGSKEDGSPDLERRVMTIEEVERDTGKTIPVQAAYDNNDREFLKTLWNMLIYTKNQPDPSLYEEYVDDMRTQRNLADVYQALNTFNISPFHNGVNEGTDQARNIQIPVLILRGERDYVVSEKMTKEIIQDIGENGRFVELKDCGHSPLMDNLELLTDIVGKFLQE</sequence>
<dbReference type="InterPro" id="IPR050266">
    <property type="entry name" value="AB_hydrolase_sf"/>
</dbReference>
<accession>A0A2N3LQ64</accession>
<dbReference type="Gene3D" id="3.40.50.1820">
    <property type="entry name" value="alpha/beta hydrolase"/>
    <property type="match status" value="1"/>
</dbReference>
<dbReference type="PRINTS" id="PR00111">
    <property type="entry name" value="ABHYDROLASE"/>
</dbReference>
<dbReference type="InterPro" id="IPR000073">
    <property type="entry name" value="AB_hydrolase_1"/>
</dbReference>
<dbReference type="SUPFAM" id="SSF53474">
    <property type="entry name" value="alpha/beta-Hydrolases"/>
    <property type="match status" value="1"/>
</dbReference>
<dbReference type="Proteomes" id="UP000233440">
    <property type="component" value="Unassembled WGS sequence"/>
</dbReference>
<dbReference type="PANTHER" id="PTHR43798:SF33">
    <property type="entry name" value="HYDROLASE, PUTATIVE (AFU_ORTHOLOGUE AFUA_2G14860)-RELATED"/>
    <property type="match status" value="1"/>
</dbReference>
<comment type="caution">
    <text evidence="2">The sequence shown here is derived from an EMBL/GenBank/DDBJ whole genome shotgun (WGS) entry which is preliminary data.</text>
</comment>
<dbReference type="RefSeq" id="WP_101352367.1">
    <property type="nucleotide sequence ID" value="NZ_PIQO01000001.1"/>
</dbReference>
<dbReference type="GO" id="GO:0047372">
    <property type="term" value="F:monoacylglycerol lipase activity"/>
    <property type="evidence" value="ECO:0007669"/>
    <property type="project" value="TreeGrafter"/>
</dbReference>
<evidence type="ECO:0000259" key="1">
    <source>
        <dbReference type="Pfam" id="PF00561"/>
    </source>
</evidence>
<dbReference type="AlphaFoldDB" id="A0A2N3LQ64"/>
<evidence type="ECO:0000313" key="2">
    <source>
        <dbReference type="EMBL" id="PKR86717.1"/>
    </source>
</evidence>
<organism evidence="2 3">
    <name type="scientific">Heyndrickxia camelliae</name>
    <dbReference type="NCBI Taxonomy" id="1707093"/>
    <lineage>
        <taxon>Bacteria</taxon>
        <taxon>Bacillati</taxon>
        <taxon>Bacillota</taxon>
        <taxon>Bacilli</taxon>
        <taxon>Bacillales</taxon>
        <taxon>Bacillaceae</taxon>
        <taxon>Heyndrickxia</taxon>
    </lineage>
</organism>
<dbReference type="EMBL" id="PIQO01000001">
    <property type="protein sequence ID" value="PKR86717.1"/>
    <property type="molecule type" value="Genomic_DNA"/>
</dbReference>
<gene>
    <name evidence="2" type="ORF">CWO92_01255</name>
</gene>